<dbReference type="Proteomes" id="UP000663829">
    <property type="component" value="Unassembled WGS sequence"/>
</dbReference>
<dbReference type="Proteomes" id="UP000681722">
    <property type="component" value="Unassembled WGS sequence"/>
</dbReference>
<dbReference type="EMBL" id="CAJNOQ010014292">
    <property type="protein sequence ID" value="CAF1338858.1"/>
    <property type="molecule type" value="Genomic_DNA"/>
</dbReference>
<protein>
    <submittedName>
        <fullName evidence="2">Uncharacterized protein</fullName>
    </submittedName>
</protein>
<dbReference type="Proteomes" id="UP000677228">
    <property type="component" value="Unassembled WGS sequence"/>
</dbReference>
<dbReference type="EMBL" id="CAJOBA010008126">
    <property type="protein sequence ID" value="CAF3820923.1"/>
    <property type="molecule type" value="Genomic_DNA"/>
</dbReference>
<evidence type="ECO:0000313" key="5">
    <source>
        <dbReference type="Proteomes" id="UP000663829"/>
    </source>
</evidence>
<evidence type="ECO:0000313" key="4">
    <source>
        <dbReference type="EMBL" id="CAF4198055.1"/>
    </source>
</evidence>
<dbReference type="EMBL" id="CAJOBC010057509">
    <property type="protein sequence ID" value="CAF4198055.1"/>
    <property type="molecule type" value="Genomic_DNA"/>
</dbReference>
<evidence type="ECO:0000313" key="2">
    <source>
        <dbReference type="EMBL" id="CAF1338858.1"/>
    </source>
</evidence>
<comment type="caution">
    <text evidence="2">The sequence shown here is derived from an EMBL/GenBank/DDBJ whole genome shotgun (WGS) entry which is preliminary data.</text>
</comment>
<sequence>MYESKWHHYFDNYKDLYTYNDIEYYQDLLVKVGFVKEQTEITEEIFEYMFSDRKELIGFFSQTWPQLQFIPTELTDQFMNEYANNFIRVFSSENESNKIQLKLKMMTIYIKQNIYK</sequence>
<dbReference type="Proteomes" id="UP000682733">
    <property type="component" value="Unassembled WGS sequence"/>
</dbReference>
<keyword evidence="5" id="KW-1185">Reference proteome</keyword>
<organism evidence="2 5">
    <name type="scientific">Didymodactylos carnosus</name>
    <dbReference type="NCBI Taxonomy" id="1234261"/>
    <lineage>
        <taxon>Eukaryota</taxon>
        <taxon>Metazoa</taxon>
        <taxon>Spiralia</taxon>
        <taxon>Gnathifera</taxon>
        <taxon>Rotifera</taxon>
        <taxon>Eurotatoria</taxon>
        <taxon>Bdelloidea</taxon>
        <taxon>Philodinida</taxon>
        <taxon>Philodinidae</taxon>
        <taxon>Didymodactylos</taxon>
    </lineage>
</organism>
<gene>
    <name evidence="2" type="ORF">GPM918_LOCUS30328</name>
    <name evidence="1" type="ORF">OVA965_LOCUS17110</name>
    <name evidence="4" type="ORF">SRO942_LOCUS30939</name>
    <name evidence="3" type="ORF">TMI583_LOCUS17120</name>
</gene>
<accession>A0A815GIV8</accession>
<proteinExistence type="predicted"/>
<dbReference type="EMBL" id="CAJNOK010008112">
    <property type="protein sequence ID" value="CAF1054563.1"/>
    <property type="molecule type" value="Genomic_DNA"/>
</dbReference>
<dbReference type="AlphaFoldDB" id="A0A815GIV8"/>
<evidence type="ECO:0000313" key="1">
    <source>
        <dbReference type="EMBL" id="CAF1054563.1"/>
    </source>
</evidence>
<reference evidence="2" key="1">
    <citation type="submission" date="2021-02" db="EMBL/GenBank/DDBJ databases">
        <authorList>
            <person name="Nowell W R."/>
        </authorList>
    </citation>
    <scope>NUCLEOTIDE SEQUENCE</scope>
</reference>
<name>A0A815GIV8_9BILA</name>
<evidence type="ECO:0000313" key="3">
    <source>
        <dbReference type="EMBL" id="CAF3820923.1"/>
    </source>
</evidence>